<dbReference type="PANTHER" id="PTHR43725">
    <property type="entry name" value="UDP-GLUCOSE 4-EPIMERASE"/>
    <property type="match status" value="1"/>
</dbReference>
<comment type="catalytic activity">
    <reaction evidence="1">
        <text>UDP-alpha-D-glucose = UDP-alpha-D-galactose</text>
        <dbReference type="Rhea" id="RHEA:22168"/>
        <dbReference type="ChEBI" id="CHEBI:58885"/>
        <dbReference type="ChEBI" id="CHEBI:66914"/>
        <dbReference type="EC" id="5.1.3.2"/>
    </reaction>
</comment>
<evidence type="ECO:0000256" key="4">
    <source>
        <dbReference type="ARBA" id="ARBA00013189"/>
    </source>
</evidence>
<accession>A0ABQ9HCD7</accession>
<evidence type="ECO:0000256" key="6">
    <source>
        <dbReference type="ARBA" id="ARBA00023235"/>
    </source>
</evidence>
<feature type="region of interest" description="Disordered" evidence="7">
    <location>
        <begin position="1"/>
        <end position="25"/>
    </location>
</feature>
<dbReference type="Proteomes" id="UP001159363">
    <property type="component" value="Chromosome 5"/>
</dbReference>
<comment type="pathway">
    <text evidence="3">Carbohydrate metabolism; galactose metabolism.</text>
</comment>
<keyword evidence="9" id="KW-1185">Reference proteome</keyword>
<organism evidence="8 9">
    <name type="scientific">Dryococelus australis</name>
    <dbReference type="NCBI Taxonomy" id="614101"/>
    <lineage>
        <taxon>Eukaryota</taxon>
        <taxon>Metazoa</taxon>
        <taxon>Ecdysozoa</taxon>
        <taxon>Arthropoda</taxon>
        <taxon>Hexapoda</taxon>
        <taxon>Insecta</taxon>
        <taxon>Pterygota</taxon>
        <taxon>Neoptera</taxon>
        <taxon>Polyneoptera</taxon>
        <taxon>Phasmatodea</taxon>
        <taxon>Verophasmatodea</taxon>
        <taxon>Anareolatae</taxon>
        <taxon>Phasmatidae</taxon>
        <taxon>Eurycanthinae</taxon>
        <taxon>Dryococelus</taxon>
    </lineage>
</organism>
<evidence type="ECO:0000256" key="3">
    <source>
        <dbReference type="ARBA" id="ARBA00004947"/>
    </source>
</evidence>
<evidence type="ECO:0000313" key="9">
    <source>
        <dbReference type="Proteomes" id="UP001159363"/>
    </source>
</evidence>
<keyword evidence="6" id="KW-0413">Isomerase</keyword>
<dbReference type="EC" id="5.1.3.2" evidence="4"/>
<dbReference type="Gene3D" id="3.90.25.10">
    <property type="entry name" value="UDP-galactose 4-epimerase, domain 1"/>
    <property type="match status" value="1"/>
</dbReference>
<dbReference type="EMBL" id="JARBHB010000006">
    <property type="protein sequence ID" value="KAJ8881929.1"/>
    <property type="molecule type" value="Genomic_DNA"/>
</dbReference>
<evidence type="ECO:0000256" key="7">
    <source>
        <dbReference type="SAM" id="MobiDB-lite"/>
    </source>
</evidence>
<name>A0ABQ9HCD7_9NEOP</name>
<protein>
    <recommendedName>
        <fullName evidence="4">UDP-glucose 4-epimerase</fullName>
        <ecNumber evidence="4">5.1.3.2</ecNumber>
    </recommendedName>
</protein>
<comment type="cofactor">
    <cofactor evidence="2">
        <name>NAD(+)</name>
        <dbReference type="ChEBI" id="CHEBI:57540"/>
    </cofactor>
</comment>
<comment type="caution">
    <text evidence="8">The sequence shown here is derived from an EMBL/GenBank/DDBJ whole genome shotgun (WGS) entry which is preliminary data.</text>
</comment>
<proteinExistence type="predicted"/>
<feature type="compositionally biased region" description="Basic and acidic residues" evidence="7">
    <location>
        <begin position="7"/>
        <end position="17"/>
    </location>
</feature>
<dbReference type="PANTHER" id="PTHR43725:SF47">
    <property type="entry name" value="UDP-GLUCOSE 4-EPIMERASE"/>
    <property type="match status" value="1"/>
</dbReference>
<gene>
    <name evidence="8" type="ORF">PR048_018416</name>
</gene>
<dbReference type="Gene3D" id="3.40.50.720">
    <property type="entry name" value="NAD(P)-binding Rossmann-like Domain"/>
    <property type="match status" value="1"/>
</dbReference>
<dbReference type="SUPFAM" id="SSF51735">
    <property type="entry name" value="NAD(P)-binding Rossmann-fold domains"/>
    <property type="match status" value="1"/>
</dbReference>
<sequence>MKNNARNKCDKDNDNSGHHYAASSQLRKTVVVQEWKVISLRYFNPVGAHESGLIGEDPQGVPNNLMPYIAQVAVGRRHKLQVFGNDYDTPDGTGALLFHPAICTSI</sequence>
<evidence type="ECO:0000256" key="1">
    <source>
        <dbReference type="ARBA" id="ARBA00000083"/>
    </source>
</evidence>
<keyword evidence="5" id="KW-0520">NAD</keyword>
<evidence type="ECO:0000313" key="8">
    <source>
        <dbReference type="EMBL" id="KAJ8881929.1"/>
    </source>
</evidence>
<evidence type="ECO:0000256" key="5">
    <source>
        <dbReference type="ARBA" id="ARBA00023027"/>
    </source>
</evidence>
<evidence type="ECO:0000256" key="2">
    <source>
        <dbReference type="ARBA" id="ARBA00001911"/>
    </source>
</evidence>
<reference evidence="8 9" key="1">
    <citation type="submission" date="2023-02" db="EMBL/GenBank/DDBJ databases">
        <title>LHISI_Scaffold_Assembly.</title>
        <authorList>
            <person name="Stuart O.P."/>
            <person name="Cleave R."/>
            <person name="Magrath M.J.L."/>
            <person name="Mikheyev A.S."/>
        </authorList>
    </citation>
    <scope>NUCLEOTIDE SEQUENCE [LARGE SCALE GENOMIC DNA]</scope>
    <source>
        <strain evidence="8">Daus_M_001</strain>
        <tissue evidence="8">Leg muscle</tissue>
    </source>
</reference>
<dbReference type="InterPro" id="IPR036291">
    <property type="entry name" value="NAD(P)-bd_dom_sf"/>
</dbReference>